<organism evidence="1 2">
    <name type="scientific">Nitrobacter winogradskyi</name>
    <name type="common">Nitrobacter agilis</name>
    <dbReference type="NCBI Taxonomy" id="913"/>
    <lineage>
        <taxon>Bacteria</taxon>
        <taxon>Pseudomonadati</taxon>
        <taxon>Pseudomonadota</taxon>
        <taxon>Alphaproteobacteria</taxon>
        <taxon>Hyphomicrobiales</taxon>
        <taxon>Nitrobacteraceae</taxon>
        <taxon>Nitrobacter</taxon>
    </lineage>
</organism>
<gene>
    <name evidence="1" type="ORF">NWI01_29860</name>
</gene>
<sequence>MRSVLLFGKGDDGPEPREAVECTSANAAIRSAERMARIEGNVGAVAFSRTGDPGSGEFADAVVLRSFGEVPDDLSDL</sequence>
<proteinExistence type="predicted"/>
<evidence type="ECO:0000313" key="2">
    <source>
        <dbReference type="Proteomes" id="UP000318825"/>
    </source>
</evidence>
<protein>
    <submittedName>
        <fullName evidence="1">Uncharacterized protein</fullName>
    </submittedName>
</protein>
<accession>A0A4Y3WDX9</accession>
<dbReference type="AlphaFoldDB" id="A0A4Y3WDX9"/>
<reference evidence="1 2" key="1">
    <citation type="submission" date="2019-06" db="EMBL/GenBank/DDBJ databases">
        <title>Whole genome shotgun sequence of Nitrobacter winogradskyi NBRC 14297.</title>
        <authorList>
            <person name="Hosoyama A."/>
            <person name="Uohara A."/>
            <person name="Ohji S."/>
            <person name="Ichikawa N."/>
        </authorList>
    </citation>
    <scope>NUCLEOTIDE SEQUENCE [LARGE SCALE GENOMIC DNA]</scope>
    <source>
        <strain evidence="1 2">NBRC 14297</strain>
    </source>
</reference>
<dbReference type="Proteomes" id="UP000318825">
    <property type="component" value="Unassembled WGS sequence"/>
</dbReference>
<comment type="caution">
    <text evidence="1">The sequence shown here is derived from an EMBL/GenBank/DDBJ whole genome shotgun (WGS) entry which is preliminary data.</text>
</comment>
<name>A0A4Y3WDX9_NITWI</name>
<evidence type="ECO:0000313" key="1">
    <source>
        <dbReference type="EMBL" id="GEC17094.1"/>
    </source>
</evidence>
<dbReference type="OrthoDB" id="7220707at2"/>
<dbReference type="EMBL" id="BJNF01000088">
    <property type="protein sequence ID" value="GEC17094.1"/>
    <property type="molecule type" value="Genomic_DNA"/>
</dbReference>